<gene>
    <name evidence="4" type="ORF">BDD26_1953</name>
</gene>
<evidence type="ECO:0000259" key="3">
    <source>
        <dbReference type="Pfam" id="PF13356"/>
    </source>
</evidence>
<evidence type="ECO:0000256" key="2">
    <source>
        <dbReference type="ARBA" id="ARBA00022908"/>
    </source>
</evidence>
<comment type="similarity">
    <text evidence="1">Belongs to the 'phage' integrase family.</text>
</comment>
<sequence length="135" mass="15382">MAVNKLNDKKLKSLHGKSADKQQIIADGNGLSVRVSKAGAISFVFFYRLYGRESAPIWLTLGKYPDLSLKAAREQRDKCRAWLAEGRDPRIQIKIIKEDTLKPVTVKDAIEYWIDNYAINKRKAALRIRPCPLII</sequence>
<dbReference type="GO" id="GO:0015074">
    <property type="term" value="P:DNA integration"/>
    <property type="evidence" value="ECO:0007669"/>
    <property type="project" value="UniProtKB-KW"/>
</dbReference>
<proteinExistence type="inferred from homology"/>
<evidence type="ECO:0000313" key="5">
    <source>
        <dbReference type="Proteomes" id="UP000256294"/>
    </source>
</evidence>
<dbReference type="EMBL" id="QTUB01000001">
    <property type="protein sequence ID" value="REF27206.1"/>
    <property type="molecule type" value="Genomic_DNA"/>
</dbReference>
<protein>
    <submittedName>
        <fullName evidence="4">Uncharacterized protein DUF4102</fullName>
    </submittedName>
</protein>
<dbReference type="Pfam" id="PF13356">
    <property type="entry name" value="Arm-DNA-bind_3"/>
    <property type="match status" value="1"/>
</dbReference>
<feature type="domain" description="Integrase DNA-binding" evidence="3">
    <location>
        <begin position="6"/>
        <end position="92"/>
    </location>
</feature>
<dbReference type="InterPro" id="IPR050808">
    <property type="entry name" value="Phage_Integrase"/>
</dbReference>
<dbReference type="InterPro" id="IPR025166">
    <property type="entry name" value="Integrase_DNA_bind_dom"/>
</dbReference>
<dbReference type="InterPro" id="IPR038488">
    <property type="entry name" value="Integrase_DNA-bd_sf"/>
</dbReference>
<dbReference type="PANTHER" id="PTHR30629">
    <property type="entry name" value="PROPHAGE INTEGRASE"/>
    <property type="match status" value="1"/>
</dbReference>
<dbReference type="Proteomes" id="UP000256294">
    <property type="component" value="Unassembled WGS sequence"/>
</dbReference>
<accession>A0A3D9UD62</accession>
<name>A0A3D9UD62_9GAMM</name>
<dbReference type="Gene3D" id="3.30.160.390">
    <property type="entry name" value="Integrase, DNA-binding domain"/>
    <property type="match status" value="1"/>
</dbReference>
<comment type="caution">
    <text evidence="4">The sequence shown here is derived from an EMBL/GenBank/DDBJ whole genome shotgun (WGS) entry which is preliminary data.</text>
</comment>
<evidence type="ECO:0000313" key="4">
    <source>
        <dbReference type="EMBL" id="REF27206.1"/>
    </source>
</evidence>
<reference evidence="4 5" key="1">
    <citation type="submission" date="2018-08" db="EMBL/GenBank/DDBJ databases">
        <title>Genomic Encyclopedia of Archaeal and Bacterial Type Strains, Phase II (KMG-II): from individual species to whole genera.</title>
        <authorList>
            <person name="Goeker M."/>
        </authorList>
    </citation>
    <scope>NUCLEOTIDE SEQUENCE [LARGE SCALE GENOMIC DNA]</scope>
    <source>
        <strain evidence="4 5">DSM 17905</strain>
    </source>
</reference>
<evidence type="ECO:0000256" key="1">
    <source>
        <dbReference type="ARBA" id="ARBA00008857"/>
    </source>
</evidence>
<keyword evidence="5" id="KW-1185">Reference proteome</keyword>
<dbReference type="PANTHER" id="PTHR30629:SF2">
    <property type="entry name" value="PROPHAGE INTEGRASE INTS-RELATED"/>
    <property type="match status" value="1"/>
</dbReference>
<organism evidence="4 5">
    <name type="scientific">Xenorhabdus cabanillasii</name>
    <dbReference type="NCBI Taxonomy" id="351673"/>
    <lineage>
        <taxon>Bacteria</taxon>
        <taxon>Pseudomonadati</taxon>
        <taxon>Pseudomonadota</taxon>
        <taxon>Gammaproteobacteria</taxon>
        <taxon>Enterobacterales</taxon>
        <taxon>Morganellaceae</taxon>
        <taxon>Xenorhabdus</taxon>
    </lineage>
</organism>
<keyword evidence="2" id="KW-0229">DNA integration</keyword>
<dbReference type="AlphaFoldDB" id="A0A3D9UD62"/>